<reference evidence="4 5" key="2">
    <citation type="submission" date="2016-05" db="EMBL/GenBank/DDBJ databases">
        <title>Lineage-specific infection strategies underlie the spectrum of fungal disease in amphibians.</title>
        <authorList>
            <person name="Cuomo C.A."/>
            <person name="Farrer R.A."/>
            <person name="James T."/>
            <person name="Longcore J."/>
            <person name="Birren B."/>
        </authorList>
    </citation>
    <scope>NUCLEOTIDE SEQUENCE [LARGE SCALE GENOMIC DNA]</scope>
    <source>
        <strain evidence="4 5">JEL423</strain>
    </source>
</reference>
<dbReference type="InterPro" id="IPR037191">
    <property type="entry name" value="VPS9_dom_sf"/>
</dbReference>
<dbReference type="Gene3D" id="3.30.1520.10">
    <property type="entry name" value="Phox-like domain"/>
    <property type="match status" value="1"/>
</dbReference>
<dbReference type="InterPro" id="IPR002110">
    <property type="entry name" value="Ankyrin_rpt"/>
</dbReference>
<protein>
    <recommendedName>
        <fullName evidence="3">VPS9 domain-containing protein</fullName>
    </recommendedName>
</protein>
<proteinExistence type="inferred from homology"/>
<dbReference type="InterPro" id="IPR003123">
    <property type="entry name" value="VPS9"/>
</dbReference>
<evidence type="ECO:0000313" key="5">
    <source>
        <dbReference type="Proteomes" id="UP000077115"/>
    </source>
</evidence>
<keyword evidence="2" id="KW-0040">ANK repeat</keyword>
<sequence>MERITLFNDIAILMETVETIQEDIQKLLNDCFNILSSHGEQALLPLLNQKNISWDMLFQLVETFVMEHTYEIVFYKITASYRARDLAIMDIVSQCQHLDLCQMGLPPQFGPSLLEASKIFQEVAVLRTPHEKIKCLSHSIQALSQTSSTNTNSSNASTLVLTSDYLVPLLILIIIRSNPLNMHSNFVYMKSFSFEFDVDSGEYGYILSSLEAVLQYIENSHDHMVDQSNRCIKFLNAARASDLDTLKHYLESASPDSDDVIPTGRGSQHSVTATPRRIIDCRDWEGKNALVTACRYSQTAAIKILLEHGLDSNQPDYIGNTPLHYCAKFNLTESAHLLISKGADTTTRNNLGQTPLFLAVAASSDDMIDLLAFPKKVLNIPTSSGDTVLHCALTAQMVAKLMDLGANPNIKNNNGLTPILFHCHIGQSNIAQVFIEKAKVPGITVDLTCHDLHRRNIIHICALRGSLGIVQLILSLSKNVSPETNIAAEQVETVPAQKRCFAIDLNFQTLRGNTPLHLACLSGELEIVSELLHAGADPTRRNFTNKHAADLTQNDDIRSLIEDYSLFFKPPPQGEKLVAKVVRAQLIDSGILFFIKSGQYQDFNTIQTVVRTLSDFGLIRSQLLVEHPEIGVPDMRELFSNPAWVYENVKSGPSSRFLKKIVRRLDKFLTYLIRHNVFSHHELTTEFLVVAELEPDMMYARSHSKLDYIGDSVRSCYYPYVEDLVQKSIKFEEEGSRLMALHSLVREVGIKVRNVGKARKGIA</sequence>
<feature type="repeat" description="ANK" evidence="2">
    <location>
        <begin position="318"/>
        <end position="350"/>
    </location>
</feature>
<dbReference type="Pfam" id="PF00787">
    <property type="entry name" value="PX"/>
    <property type="match status" value="1"/>
</dbReference>
<dbReference type="AlphaFoldDB" id="A0A177W9P0"/>
<gene>
    <name evidence="4" type="ORF">BDEG_20884</name>
</gene>
<dbReference type="GO" id="GO:0035091">
    <property type="term" value="F:phosphatidylinositol binding"/>
    <property type="evidence" value="ECO:0007669"/>
    <property type="project" value="InterPro"/>
</dbReference>
<evidence type="ECO:0000256" key="1">
    <source>
        <dbReference type="ARBA" id="ARBA00007428"/>
    </source>
</evidence>
<feature type="repeat" description="ANK" evidence="2">
    <location>
        <begin position="511"/>
        <end position="543"/>
    </location>
</feature>
<dbReference type="PROSITE" id="PS51205">
    <property type="entry name" value="VPS9"/>
    <property type="match status" value="1"/>
</dbReference>
<dbReference type="SUPFAM" id="SSF48403">
    <property type="entry name" value="Ankyrin repeat"/>
    <property type="match status" value="2"/>
</dbReference>
<dbReference type="InterPro" id="IPR051248">
    <property type="entry name" value="UPF0507/Ank_repeat_27"/>
</dbReference>
<dbReference type="OrthoDB" id="7464126at2759"/>
<dbReference type="EMBL" id="DS022300">
    <property type="protein sequence ID" value="OAJ36743.1"/>
    <property type="molecule type" value="Genomic_DNA"/>
</dbReference>
<evidence type="ECO:0000256" key="2">
    <source>
        <dbReference type="PROSITE-ProRule" id="PRU00023"/>
    </source>
</evidence>
<dbReference type="PROSITE" id="PS50297">
    <property type="entry name" value="ANK_REP_REGION"/>
    <property type="match status" value="2"/>
</dbReference>
<dbReference type="Proteomes" id="UP000077115">
    <property type="component" value="Unassembled WGS sequence"/>
</dbReference>
<dbReference type="InterPro" id="IPR036770">
    <property type="entry name" value="Ankyrin_rpt-contain_sf"/>
</dbReference>
<accession>A0A177W9P0</accession>
<feature type="domain" description="VPS9" evidence="3">
    <location>
        <begin position="82"/>
        <end position="226"/>
    </location>
</feature>
<dbReference type="SMART" id="SM00248">
    <property type="entry name" value="ANK"/>
    <property type="match status" value="7"/>
</dbReference>
<dbReference type="Pfam" id="PF12796">
    <property type="entry name" value="Ank_2"/>
    <property type="match status" value="2"/>
</dbReference>
<dbReference type="STRING" id="403673.A0A177W9P0"/>
<dbReference type="InterPro" id="IPR036871">
    <property type="entry name" value="PX_dom_sf"/>
</dbReference>
<reference evidence="4 5" key="1">
    <citation type="submission" date="2006-10" db="EMBL/GenBank/DDBJ databases">
        <title>The Genome Sequence of Batrachochytrium dendrobatidis JEL423.</title>
        <authorList>
            <consortium name="The Broad Institute Genome Sequencing Platform"/>
            <person name="Birren B."/>
            <person name="Lander E."/>
            <person name="Galagan J."/>
            <person name="Cuomo C."/>
            <person name="Devon K."/>
            <person name="Jaffe D."/>
            <person name="Butler J."/>
            <person name="Alvarez P."/>
            <person name="Gnerre S."/>
            <person name="Grabherr M."/>
            <person name="Kleber M."/>
            <person name="Mauceli E."/>
            <person name="Brockman W."/>
            <person name="Young S."/>
            <person name="LaButti K."/>
            <person name="Sykes S."/>
            <person name="DeCaprio D."/>
            <person name="Crawford M."/>
            <person name="Koehrsen M."/>
            <person name="Engels R."/>
            <person name="Montgomery P."/>
            <person name="Pearson M."/>
            <person name="Howarth C."/>
            <person name="Larson L."/>
            <person name="White J."/>
            <person name="O'Leary S."/>
            <person name="Kodira C."/>
            <person name="Zeng Q."/>
            <person name="Yandava C."/>
            <person name="Alvarado L."/>
            <person name="Longcore J."/>
            <person name="James T."/>
        </authorList>
    </citation>
    <scope>NUCLEOTIDE SEQUENCE [LARGE SCALE GENOMIC DNA]</scope>
    <source>
        <strain evidence="4 5">JEL423</strain>
    </source>
</reference>
<evidence type="ECO:0000313" key="4">
    <source>
        <dbReference type="EMBL" id="OAJ36743.1"/>
    </source>
</evidence>
<dbReference type="Gene3D" id="1.25.40.20">
    <property type="entry name" value="Ankyrin repeat-containing domain"/>
    <property type="match status" value="3"/>
</dbReference>
<comment type="similarity">
    <text evidence="1">Belongs to the UPF0507 family.</text>
</comment>
<feature type="repeat" description="ANK" evidence="2">
    <location>
        <begin position="285"/>
        <end position="317"/>
    </location>
</feature>
<organism evidence="4 5">
    <name type="scientific">Batrachochytrium dendrobatidis (strain JEL423)</name>
    <dbReference type="NCBI Taxonomy" id="403673"/>
    <lineage>
        <taxon>Eukaryota</taxon>
        <taxon>Fungi</taxon>
        <taxon>Fungi incertae sedis</taxon>
        <taxon>Chytridiomycota</taxon>
        <taxon>Chytridiomycota incertae sedis</taxon>
        <taxon>Chytridiomycetes</taxon>
        <taxon>Rhizophydiales</taxon>
        <taxon>Rhizophydiales incertae sedis</taxon>
        <taxon>Batrachochytrium</taxon>
    </lineage>
</organism>
<dbReference type="PANTHER" id="PTHR24170">
    <property type="entry name" value="ANKYRIN REPEAT DOMAIN-CONTAINING PROTEIN 27"/>
    <property type="match status" value="1"/>
</dbReference>
<evidence type="ECO:0000259" key="3">
    <source>
        <dbReference type="PROSITE" id="PS51205"/>
    </source>
</evidence>
<dbReference type="PANTHER" id="PTHR24170:SF1">
    <property type="entry name" value="DOMAIN PROTEIN, PUTATIVE (AFU_ORTHOLOGUE AFUA_1G09870)-RELATED"/>
    <property type="match status" value="1"/>
</dbReference>
<dbReference type="SUPFAM" id="SSF109993">
    <property type="entry name" value="VPS9 domain"/>
    <property type="match status" value="1"/>
</dbReference>
<dbReference type="VEuPathDB" id="FungiDB:BDEG_20884"/>
<dbReference type="PROSITE" id="PS50088">
    <property type="entry name" value="ANK_REPEAT"/>
    <property type="match status" value="3"/>
</dbReference>
<dbReference type="InterPro" id="IPR001683">
    <property type="entry name" value="PX_dom"/>
</dbReference>
<dbReference type="Pfam" id="PF00023">
    <property type="entry name" value="Ank"/>
    <property type="match status" value="1"/>
</dbReference>
<dbReference type="Pfam" id="PF02204">
    <property type="entry name" value="VPS9"/>
    <property type="match status" value="1"/>
</dbReference>
<name>A0A177W9P0_BATDL</name>
<dbReference type="SMART" id="SM00167">
    <property type="entry name" value="VPS9"/>
    <property type="match status" value="1"/>
</dbReference>
<dbReference type="Gene3D" id="1.20.1050.80">
    <property type="entry name" value="VPS9 domain"/>
    <property type="match status" value="1"/>
</dbReference>
<dbReference type="SUPFAM" id="SSF64268">
    <property type="entry name" value="PX domain"/>
    <property type="match status" value="1"/>
</dbReference>